<gene>
    <name evidence="2" type="ORF">Taro_002291</name>
</gene>
<evidence type="ECO:0000313" key="2">
    <source>
        <dbReference type="EMBL" id="MQL70018.1"/>
    </source>
</evidence>
<feature type="compositionally biased region" description="Basic and acidic residues" evidence="1">
    <location>
        <begin position="1"/>
        <end position="11"/>
    </location>
</feature>
<organism evidence="2 3">
    <name type="scientific">Colocasia esculenta</name>
    <name type="common">Wild taro</name>
    <name type="synonym">Arum esculentum</name>
    <dbReference type="NCBI Taxonomy" id="4460"/>
    <lineage>
        <taxon>Eukaryota</taxon>
        <taxon>Viridiplantae</taxon>
        <taxon>Streptophyta</taxon>
        <taxon>Embryophyta</taxon>
        <taxon>Tracheophyta</taxon>
        <taxon>Spermatophyta</taxon>
        <taxon>Magnoliopsida</taxon>
        <taxon>Liliopsida</taxon>
        <taxon>Araceae</taxon>
        <taxon>Aroideae</taxon>
        <taxon>Colocasieae</taxon>
        <taxon>Colocasia</taxon>
    </lineage>
</organism>
<feature type="compositionally biased region" description="Low complexity" evidence="1">
    <location>
        <begin position="28"/>
        <end position="38"/>
    </location>
</feature>
<feature type="region of interest" description="Disordered" evidence="1">
    <location>
        <begin position="1"/>
        <end position="42"/>
    </location>
</feature>
<dbReference type="EMBL" id="NMUH01000053">
    <property type="protein sequence ID" value="MQL70018.1"/>
    <property type="molecule type" value="Genomic_DNA"/>
</dbReference>
<evidence type="ECO:0000313" key="3">
    <source>
        <dbReference type="Proteomes" id="UP000652761"/>
    </source>
</evidence>
<reference evidence="2" key="1">
    <citation type="submission" date="2017-07" db="EMBL/GenBank/DDBJ databases">
        <title>Taro Niue Genome Assembly and Annotation.</title>
        <authorList>
            <person name="Atibalentja N."/>
            <person name="Keating K."/>
            <person name="Fields C.J."/>
        </authorList>
    </citation>
    <scope>NUCLEOTIDE SEQUENCE</scope>
    <source>
        <strain evidence="2">Niue_2</strain>
        <tissue evidence="2">Leaf</tissue>
    </source>
</reference>
<sequence>MAHQEHEKQEVEQAIDPGWAHGEKTEKLLTTQQQQQLQDEISGRQIRRDYTLLINVDDDDDPDPEFTAAARASRSYAEEDDKRRGLGTSAPHLSRDDSRRSLPRRIKQALKGVKATAKAAKEVIKGIVKWFLHAGVPAHTAESPYFHSMLDAIAEARPGLKCNASKILKVLRKYE</sequence>
<dbReference type="AlphaFoldDB" id="A0A843TDR0"/>
<comment type="caution">
    <text evidence="2">The sequence shown here is derived from an EMBL/GenBank/DDBJ whole genome shotgun (WGS) entry which is preliminary data.</text>
</comment>
<proteinExistence type="predicted"/>
<accession>A0A843TDR0</accession>
<evidence type="ECO:0000256" key="1">
    <source>
        <dbReference type="SAM" id="MobiDB-lite"/>
    </source>
</evidence>
<name>A0A843TDR0_COLES</name>
<feature type="region of interest" description="Disordered" evidence="1">
    <location>
        <begin position="54"/>
        <end position="104"/>
    </location>
</feature>
<keyword evidence="3" id="KW-1185">Reference proteome</keyword>
<protein>
    <submittedName>
        <fullName evidence="2">Uncharacterized protein</fullName>
    </submittedName>
</protein>
<dbReference type="Proteomes" id="UP000652761">
    <property type="component" value="Unassembled WGS sequence"/>
</dbReference>